<organism evidence="2 3">
    <name type="scientific">Herrania umbratica</name>
    <dbReference type="NCBI Taxonomy" id="108875"/>
    <lineage>
        <taxon>Eukaryota</taxon>
        <taxon>Viridiplantae</taxon>
        <taxon>Streptophyta</taxon>
        <taxon>Embryophyta</taxon>
        <taxon>Tracheophyta</taxon>
        <taxon>Spermatophyta</taxon>
        <taxon>Magnoliopsida</taxon>
        <taxon>eudicotyledons</taxon>
        <taxon>Gunneridae</taxon>
        <taxon>Pentapetalae</taxon>
        <taxon>rosids</taxon>
        <taxon>malvids</taxon>
        <taxon>Malvales</taxon>
        <taxon>Malvaceae</taxon>
        <taxon>Byttnerioideae</taxon>
        <taxon>Herrania</taxon>
    </lineage>
</organism>
<dbReference type="PANTHER" id="PTHR47186:SF26">
    <property type="entry name" value="LEUCINE-RICH REPEAT DOMAIN, L DOMAIN-CONTAINING PROTEIN-RELATED"/>
    <property type="match status" value="1"/>
</dbReference>
<keyword evidence="2" id="KW-1185">Reference proteome</keyword>
<evidence type="ECO:0000313" key="3">
    <source>
        <dbReference type="RefSeq" id="XP_021296032.1"/>
    </source>
</evidence>
<dbReference type="AlphaFoldDB" id="A0A6J1B9A1"/>
<sequence>MLKDLQHLQGELSILQLENIVSARDALEASMRDKKLLVKLDLEWDGHTYDTKCEREILDKLQPHKNLKILAINYYGGTRFPDWLGDHSFSNIETLHLGNCRSCIFLPPLGQLPSLKGLTVTNFEAVVTVGSEFYGSKFSTRKPFGALEILRFEDMLEWQEWFSFADEDESRPFSHLRELYMHNCPKLSRALPKHLPCLAKLSIMKCKQLMATFPGVRVIRELELGNCNKVPLKELLPGLLKLTVHGGAPNLKSLSDCMYSHLEEMNISHCSTLHKVPERLKALKIENCGRLDFPSIHCCYIFLERLSITCSCGSLKIFPLDLFPKLSTLYICRCSSLESLSASDECQQDLISLCALELCRCINFVSFPKGGLRAPNPTSLWIYGCEKLELLPEDMHTFLPSLQSLNLFNCPKLESFPDGGLPSNLNSLVISNCDKLIAKRLELGLQRLPSLKDLTIMGQCEDVVSFPEEGLLPTSLTSLSISEFSSLEYLNNELQHLTLLQELEIFGCLKLKWFPDEGLPVSLSYLRIKRCPLLKQSCQQGSGEDWSKICHIPASKLTTMSPYHKLCSDYFLFWS</sequence>
<gene>
    <name evidence="3" type="primary">LOC110425437</name>
</gene>
<reference evidence="3" key="1">
    <citation type="submission" date="2025-08" db="UniProtKB">
        <authorList>
            <consortium name="RefSeq"/>
        </authorList>
    </citation>
    <scope>IDENTIFICATION</scope>
    <source>
        <tissue evidence="3">Leaf</tissue>
    </source>
</reference>
<dbReference type="InterPro" id="IPR032675">
    <property type="entry name" value="LRR_dom_sf"/>
</dbReference>
<protein>
    <submittedName>
        <fullName evidence="3">Disease resistance protein At3g14460</fullName>
    </submittedName>
</protein>
<dbReference type="PANTHER" id="PTHR47186">
    <property type="entry name" value="LEUCINE-RICH REPEAT-CONTAINING PROTEIN 57"/>
    <property type="match status" value="1"/>
</dbReference>
<name>A0A6J1B9A1_9ROSI</name>
<dbReference type="OrthoDB" id="1001123at2759"/>
<dbReference type="Proteomes" id="UP000504621">
    <property type="component" value="Unplaced"/>
</dbReference>
<dbReference type="InterPro" id="IPR056789">
    <property type="entry name" value="LRR_R13L1-DRL21"/>
</dbReference>
<proteinExistence type="predicted"/>
<evidence type="ECO:0000259" key="1">
    <source>
        <dbReference type="Pfam" id="PF25019"/>
    </source>
</evidence>
<dbReference type="GeneID" id="110425437"/>
<dbReference type="Pfam" id="PF25019">
    <property type="entry name" value="LRR_R13L1-DRL21"/>
    <property type="match status" value="1"/>
</dbReference>
<feature type="domain" description="R13L1/DRL21-like LRR repeat region" evidence="1">
    <location>
        <begin position="2"/>
        <end position="122"/>
    </location>
</feature>
<dbReference type="SUPFAM" id="SSF52058">
    <property type="entry name" value="L domain-like"/>
    <property type="match status" value="2"/>
</dbReference>
<accession>A0A6J1B9A1</accession>
<dbReference type="Gene3D" id="3.80.10.10">
    <property type="entry name" value="Ribonuclease Inhibitor"/>
    <property type="match status" value="3"/>
</dbReference>
<dbReference type="RefSeq" id="XP_021296032.1">
    <property type="nucleotide sequence ID" value="XM_021440357.1"/>
</dbReference>
<evidence type="ECO:0000313" key="2">
    <source>
        <dbReference type="Proteomes" id="UP000504621"/>
    </source>
</evidence>